<feature type="site" description="Important for catalytic activity" evidence="7">
    <location>
        <position position="241"/>
    </location>
</feature>
<evidence type="ECO:0000313" key="9">
    <source>
        <dbReference type="EMBL" id="QSV46297.1"/>
    </source>
</evidence>
<keyword evidence="10" id="KW-1185">Reference proteome</keyword>
<evidence type="ECO:0000256" key="7">
    <source>
        <dbReference type="HAMAP-Rule" id="MF_02065"/>
    </source>
</evidence>
<evidence type="ECO:0000256" key="6">
    <source>
        <dbReference type="ARBA" id="ARBA00023316"/>
    </source>
</evidence>
<comment type="function">
    <text evidence="7">Functions as a peptidoglycan terminase that cleaves nascent peptidoglycan strands endolytically to terminate their elongation.</text>
</comment>
<evidence type="ECO:0000256" key="8">
    <source>
        <dbReference type="SAM" id="MobiDB-lite"/>
    </source>
</evidence>
<keyword evidence="5 7" id="KW-0456">Lyase</keyword>
<keyword evidence="2 7" id="KW-0812">Transmembrane</keyword>
<reference evidence="9 10" key="1">
    <citation type="submission" date="2021-03" db="EMBL/GenBank/DDBJ databases">
        <title>Geobacter metallireducens gen. nov. sp. nov., a microorganism capable of coupling the complete oxidation of organic compounds to the reduction of iron and other metals.</title>
        <authorList>
            <person name="Li Y."/>
        </authorList>
    </citation>
    <scope>NUCLEOTIDE SEQUENCE [LARGE SCALE GENOMIC DNA]</scope>
    <source>
        <strain evidence="9 10">Jerry-YX</strain>
    </source>
</reference>
<dbReference type="EMBL" id="CP071382">
    <property type="protein sequence ID" value="QSV46297.1"/>
    <property type="molecule type" value="Genomic_DNA"/>
</dbReference>
<dbReference type="CDD" id="cd08010">
    <property type="entry name" value="MltG_like"/>
    <property type="match status" value="1"/>
</dbReference>
<keyword evidence="6 7" id="KW-0961">Cell wall biogenesis/degradation</keyword>
<evidence type="ECO:0000256" key="3">
    <source>
        <dbReference type="ARBA" id="ARBA00022989"/>
    </source>
</evidence>
<dbReference type="Gene3D" id="3.30.1490.480">
    <property type="entry name" value="Endolytic murein transglycosylase"/>
    <property type="match status" value="1"/>
</dbReference>
<organism evidence="9 10">
    <name type="scientific">Geobacter benzoatilyticus</name>
    <dbReference type="NCBI Taxonomy" id="2815309"/>
    <lineage>
        <taxon>Bacteria</taxon>
        <taxon>Pseudomonadati</taxon>
        <taxon>Thermodesulfobacteriota</taxon>
        <taxon>Desulfuromonadia</taxon>
        <taxon>Geobacterales</taxon>
        <taxon>Geobacteraceae</taxon>
        <taxon>Geobacter</taxon>
    </lineage>
</organism>
<keyword evidence="1 7" id="KW-1003">Cell membrane</keyword>
<dbReference type="NCBIfam" id="TIGR00247">
    <property type="entry name" value="endolytic transglycosylase MltG"/>
    <property type="match status" value="1"/>
</dbReference>
<dbReference type="Pfam" id="PF02618">
    <property type="entry name" value="YceG"/>
    <property type="match status" value="1"/>
</dbReference>
<dbReference type="HAMAP" id="MF_02065">
    <property type="entry name" value="MltG"/>
    <property type="match status" value="1"/>
</dbReference>
<comment type="similarity">
    <text evidence="7">Belongs to the transglycosylase MltG family.</text>
</comment>
<dbReference type="Gene3D" id="3.30.160.60">
    <property type="entry name" value="Classic Zinc Finger"/>
    <property type="match status" value="1"/>
</dbReference>
<keyword evidence="3 7" id="KW-1133">Transmembrane helix</keyword>
<dbReference type="PANTHER" id="PTHR30518">
    <property type="entry name" value="ENDOLYTIC MUREIN TRANSGLYCOSYLASE"/>
    <property type="match status" value="1"/>
</dbReference>
<keyword evidence="4 7" id="KW-0472">Membrane</keyword>
<accession>A0ABX7Q4B8</accession>
<feature type="region of interest" description="Disordered" evidence="8">
    <location>
        <begin position="1"/>
        <end position="20"/>
    </location>
</feature>
<protein>
    <recommendedName>
        <fullName evidence="7">Endolytic murein transglycosylase</fullName>
        <ecNumber evidence="7">4.2.2.29</ecNumber>
    </recommendedName>
    <alternativeName>
        <fullName evidence="7">Peptidoglycan lytic transglycosylase</fullName>
    </alternativeName>
    <alternativeName>
        <fullName evidence="7">Peptidoglycan polymerization terminase</fullName>
    </alternativeName>
</protein>
<name>A0ABX7Q4B8_9BACT</name>
<comment type="subcellular location">
    <subcellularLocation>
        <location evidence="7">Cell membrane</location>
        <topology evidence="7">Single-pass membrane protein</topology>
    </subcellularLocation>
</comment>
<comment type="catalytic activity">
    <reaction evidence="7">
        <text>a peptidoglycan chain = a peptidoglycan chain with N-acetyl-1,6-anhydromuramyl-[peptide] at the reducing end + a peptidoglycan chain with N-acetylglucosamine at the non-reducing end.</text>
        <dbReference type="EC" id="4.2.2.29"/>
    </reaction>
</comment>
<dbReference type="Proteomes" id="UP000663651">
    <property type="component" value="Chromosome"/>
</dbReference>
<dbReference type="InterPro" id="IPR003770">
    <property type="entry name" value="MLTG-like"/>
</dbReference>
<evidence type="ECO:0000256" key="1">
    <source>
        <dbReference type="ARBA" id="ARBA00022475"/>
    </source>
</evidence>
<proteinExistence type="inferred from homology"/>
<gene>
    <name evidence="7 9" type="primary">mltG</name>
    <name evidence="9" type="ORF">JZM60_03190</name>
</gene>
<evidence type="ECO:0000256" key="5">
    <source>
        <dbReference type="ARBA" id="ARBA00023239"/>
    </source>
</evidence>
<dbReference type="PANTHER" id="PTHR30518:SF2">
    <property type="entry name" value="ENDOLYTIC MUREIN TRANSGLYCOSYLASE"/>
    <property type="match status" value="1"/>
</dbReference>
<feature type="transmembrane region" description="Helical" evidence="7">
    <location>
        <begin position="30"/>
        <end position="54"/>
    </location>
</feature>
<evidence type="ECO:0000256" key="4">
    <source>
        <dbReference type="ARBA" id="ARBA00023136"/>
    </source>
</evidence>
<evidence type="ECO:0000256" key="2">
    <source>
        <dbReference type="ARBA" id="ARBA00022692"/>
    </source>
</evidence>
<dbReference type="EC" id="4.2.2.29" evidence="7"/>
<sequence>MDESIPPNDQPSSNGGAPPPGFSMLRDRRIIAALAIALLLLLAPTARYLLFLALPAGDGRTVRIIDFQKGESISQVAADMEREGILSSARLFVFHIRIKGVSGKLQAGEYQFNNGMRPSEILRRMVSGEVYTRRFTVPEGYSIHQIAELLESQHLFAKERFLKAAKDPKLLAELGIDGNSVEGYLFPSTYNVARAMDEVDLIRAMAAQFSKIYDDCFADAAQRSGMTRTQVVTLASLIEKEAVVAEERPLISSVFHNRLAGGMRLQSDPTAVYGVRAFAGNVTKHDIGRTTPYNTYLIPGLPPGPIGNPGKGALEAAINPVRTNYLYFVSKKDGTHHFSTNLDEHNAAVTTYLKNNRTR</sequence>
<evidence type="ECO:0000313" key="10">
    <source>
        <dbReference type="Proteomes" id="UP000663651"/>
    </source>
</evidence>